<keyword evidence="1" id="KW-0812">Transmembrane</keyword>
<organism evidence="2 3">
    <name type="scientific">Halorubrum trueperi</name>
    <dbReference type="NCBI Taxonomy" id="2004704"/>
    <lineage>
        <taxon>Archaea</taxon>
        <taxon>Methanobacteriati</taxon>
        <taxon>Methanobacteriota</taxon>
        <taxon>Stenosarchaea group</taxon>
        <taxon>Halobacteria</taxon>
        <taxon>Halobacteriales</taxon>
        <taxon>Haloferacaceae</taxon>
        <taxon>Halorubrum</taxon>
    </lineage>
</organism>
<dbReference type="RefSeq" id="WP_379765450.1">
    <property type="nucleotide sequence ID" value="NZ_JBHSXI010000004.1"/>
</dbReference>
<evidence type="ECO:0000313" key="3">
    <source>
        <dbReference type="Proteomes" id="UP001596333"/>
    </source>
</evidence>
<comment type="caution">
    <text evidence="2">The sequence shown here is derived from an EMBL/GenBank/DDBJ whole genome shotgun (WGS) entry which is preliminary data.</text>
</comment>
<protein>
    <recommendedName>
        <fullName evidence="4">CARDB domain-containing protein</fullName>
    </recommendedName>
</protein>
<feature type="transmembrane region" description="Helical" evidence="1">
    <location>
        <begin position="151"/>
        <end position="171"/>
    </location>
</feature>
<keyword evidence="1" id="KW-1133">Transmembrane helix</keyword>
<dbReference type="EMBL" id="JBHSXI010000004">
    <property type="protein sequence ID" value="MFC6888453.1"/>
    <property type="molecule type" value="Genomic_DNA"/>
</dbReference>
<evidence type="ECO:0008006" key="4">
    <source>
        <dbReference type="Google" id="ProtNLM"/>
    </source>
</evidence>
<accession>A0ABD5UGP4</accession>
<sequence length="174" mass="19365">MSTIQTHELYGLEIGAEPRDKPSPVLWTDSQPTIEVTFSNNSDVPWREDTAVHFWIEIDDDVVWSQNVEMDTELAPGETATVIVETGPLTYEGHAVLGFSISSGINIKSKPRALEPGDSTYALHPTSAFSVWDRSHYVSTVKRPKQFQKGIIFTSVVLILFAGVQLWLAYFPPG</sequence>
<keyword evidence="3" id="KW-1185">Reference proteome</keyword>
<evidence type="ECO:0000313" key="2">
    <source>
        <dbReference type="EMBL" id="MFC6888453.1"/>
    </source>
</evidence>
<reference evidence="2 3" key="1">
    <citation type="journal article" date="2019" name="Int. J. Syst. Evol. Microbiol.">
        <title>The Global Catalogue of Microorganisms (GCM) 10K type strain sequencing project: providing services to taxonomists for standard genome sequencing and annotation.</title>
        <authorList>
            <consortium name="The Broad Institute Genomics Platform"/>
            <consortium name="The Broad Institute Genome Sequencing Center for Infectious Disease"/>
            <person name="Wu L."/>
            <person name="Ma J."/>
        </authorList>
    </citation>
    <scope>NUCLEOTIDE SEQUENCE [LARGE SCALE GENOMIC DNA]</scope>
    <source>
        <strain evidence="2 3">Y73</strain>
    </source>
</reference>
<dbReference type="AlphaFoldDB" id="A0ABD5UGP4"/>
<proteinExistence type="predicted"/>
<keyword evidence="1" id="KW-0472">Membrane</keyword>
<name>A0ABD5UGP4_9EURY</name>
<dbReference type="Proteomes" id="UP001596333">
    <property type="component" value="Unassembled WGS sequence"/>
</dbReference>
<gene>
    <name evidence="2" type="ORF">ACFQEY_05265</name>
</gene>
<evidence type="ECO:0000256" key="1">
    <source>
        <dbReference type="SAM" id="Phobius"/>
    </source>
</evidence>